<evidence type="ECO:0000313" key="2">
    <source>
        <dbReference type="EMBL" id="MCA6074459.1"/>
    </source>
</evidence>
<dbReference type="InterPro" id="IPR007433">
    <property type="entry name" value="DUF481"/>
</dbReference>
<keyword evidence="1" id="KW-0732">Signal</keyword>
<evidence type="ECO:0000256" key="1">
    <source>
        <dbReference type="SAM" id="SignalP"/>
    </source>
</evidence>
<evidence type="ECO:0000313" key="3">
    <source>
        <dbReference type="Proteomes" id="UP001139409"/>
    </source>
</evidence>
<proteinExistence type="predicted"/>
<name>A0A9X1HQH1_9BACT</name>
<keyword evidence="3" id="KW-1185">Reference proteome</keyword>
<dbReference type="AlphaFoldDB" id="A0A9X1HQH1"/>
<organism evidence="2 3">
    <name type="scientific">Fulvivirga sedimenti</name>
    <dbReference type="NCBI Taxonomy" id="2879465"/>
    <lineage>
        <taxon>Bacteria</taxon>
        <taxon>Pseudomonadati</taxon>
        <taxon>Bacteroidota</taxon>
        <taxon>Cytophagia</taxon>
        <taxon>Cytophagales</taxon>
        <taxon>Fulvivirgaceae</taxon>
        <taxon>Fulvivirga</taxon>
    </lineage>
</organism>
<sequence length="344" mass="39082">MKGRSFFVLVVLLMLFGSAAGQKKDTVFLYHGQMLLGEILSVAEGRVQLDSDDAGVVKIKYYKVKTFHAGLHFYRIRTTDEQILYGRVRSSTNEGFIKVENLGVTLEIPIESIVRLQQYEDSFKERISGTVSAGYDYTRSSNIGRINFDLGMKYLAQDLELNLNSSTIMTQEGGSLSRDIENVTLSAGYFLNYSWIIATRLTYQRNLELSLKRRFQEFAGAGYLLVQKTNRQLMAVTGVALNQELSTEGVESGTLLEIPLIFNFNFYQFQSPNLQLDLNQNIYFGITQSGRIRNDGNIRLSWEPISDFVIGLNFYSNYDNQPPEGESERNFDFGTVLSLGYKFD</sequence>
<reference evidence="2" key="1">
    <citation type="submission" date="2021-09" db="EMBL/GenBank/DDBJ databases">
        <title>Fulvivirga sp. isolated from coastal sediment.</title>
        <authorList>
            <person name="Yu H."/>
        </authorList>
    </citation>
    <scope>NUCLEOTIDE SEQUENCE</scope>
    <source>
        <strain evidence="2">1062</strain>
    </source>
</reference>
<feature type="chain" id="PRO_5040770879" evidence="1">
    <location>
        <begin position="20"/>
        <end position="344"/>
    </location>
</feature>
<dbReference type="EMBL" id="JAIXNE010000001">
    <property type="protein sequence ID" value="MCA6074459.1"/>
    <property type="molecule type" value="Genomic_DNA"/>
</dbReference>
<gene>
    <name evidence="2" type="ORF">LDX50_06240</name>
</gene>
<dbReference type="Pfam" id="PF04338">
    <property type="entry name" value="DUF481"/>
    <property type="match status" value="1"/>
</dbReference>
<dbReference type="Proteomes" id="UP001139409">
    <property type="component" value="Unassembled WGS sequence"/>
</dbReference>
<feature type="signal peptide" evidence="1">
    <location>
        <begin position="1"/>
        <end position="19"/>
    </location>
</feature>
<dbReference type="RefSeq" id="WP_225697551.1">
    <property type="nucleotide sequence ID" value="NZ_JAIXNE010000001.1"/>
</dbReference>
<protein>
    <submittedName>
        <fullName evidence="2">DUF481 domain-containing protein</fullName>
    </submittedName>
</protein>
<accession>A0A9X1HQH1</accession>
<comment type="caution">
    <text evidence="2">The sequence shown here is derived from an EMBL/GenBank/DDBJ whole genome shotgun (WGS) entry which is preliminary data.</text>
</comment>